<dbReference type="Proteomes" id="UP001064489">
    <property type="component" value="Chromosome 13"/>
</dbReference>
<dbReference type="EMBL" id="JAJSOW010000002">
    <property type="protein sequence ID" value="KAI9198781.1"/>
    <property type="molecule type" value="Genomic_DNA"/>
</dbReference>
<organism evidence="1 2">
    <name type="scientific">Acer negundo</name>
    <name type="common">Box elder</name>
    <dbReference type="NCBI Taxonomy" id="4023"/>
    <lineage>
        <taxon>Eukaryota</taxon>
        <taxon>Viridiplantae</taxon>
        <taxon>Streptophyta</taxon>
        <taxon>Embryophyta</taxon>
        <taxon>Tracheophyta</taxon>
        <taxon>Spermatophyta</taxon>
        <taxon>Magnoliopsida</taxon>
        <taxon>eudicotyledons</taxon>
        <taxon>Gunneridae</taxon>
        <taxon>Pentapetalae</taxon>
        <taxon>rosids</taxon>
        <taxon>malvids</taxon>
        <taxon>Sapindales</taxon>
        <taxon>Sapindaceae</taxon>
        <taxon>Hippocastanoideae</taxon>
        <taxon>Acereae</taxon>
        <taxon>Acer</taxon>
    </lineage>
</organism>
<gene>
    <name evidence="1" type="ORF">LWI28_022043</name>
</gene>
<reference evidence="1 2" key="1">
    <citation type="journal article" date="2022" name="Plant J.">
        <title>Strategies of tolerance reflected in two North American maple genomes.</title>
        <authorList>
            <person name="McEvoy S.L."/>
            <person name="Sezen U.U."/>
            <person name="Trouern-Trend A."/>
            <person name="McMahon S.M."/>
            <person name="Schaberg P.G."/>
            <person name="Yang J."/>
            <person name="Wegrzyn J.L."/>
            <person name="Swenson N.G."/>
        </authorList>
    </citation>
    <scope>NUCLEOTIDE SEQUENCE [LARGE SCALE GENOMIC DNA]</scope>
    <source>
        <strain evidence="1">91603</strain>
    </source>
</reference>
<accession>A0AAD5JFW2</accession>
<evidence type="ECO:0000313" key="1">
    <source>
        <dbReference type="EMBL" id="KAI9198781.1"/>
    </source>
</evidence>
<proteinExistence type="predicted"/>
<protein>
    <submittedName>
        <fullName evidence="1">Uncharacterized protein</fullName>
    </submittedName>
</protein>
<comment type="caution">
    <text evidence="1">The sequence shown here is derived from an EMBL/GenBank/DDBJ whole genome shotgun (WGS) entry which is preliminary data.</text>
</comment>
<name>A0AAD5JFW2_ACENE</name>
<evidence type="ECO:0000313" key="2">
    <source>
        <dbReference type="Proteomes" id="UP001064489"/>
    </source>
</evidence>
<dbReference type="AlphaFoldDB" id="A0AAD5JFW2"/>
<keyword evidence="2" id="KW-1185">Reference proteome</keyword>
<sequence>MAPPMLGLMEVPESLEATLVFSPHTIPICGMGTVSSRSGGHNMGNVLPSVPAMVDKIRRSNREEIVNQIRTASET</sequence>